<dbReference type="OrthoDB" id="10431828at2759"/>
<reference evidence="1" key="1">
    <citation type="journal article" date="2020" name="Stud. Mycol.">
        <title>101 Dothideomycetes genomes: a test case for predicting lifestyles and emergence of pathogens.</title>
        <authorList>
            <person name="Haridas S."/>
            <person name="Albert R."/>
            <person name="Binder M."/>
            <person name="Bloem J."/>
            <person name="Labutti K."/>
            <person name="Salamov A."/>
            <person name="Andreopoulos B."/>
            <person name="Baker S."/>
            <person name="Barry K."/>
            <person name="Bills G."/>
            <person name="Bluhm B."/>
            <person name="Cannon C."/>
            <person name="Castanera R."/>
            <person name="Culley D."/>
            <person name="Daum C."/>
            <person name="Ezra D."/>
            <person name="Gonzalez J."/>
            <person name="Henrissat B."/>
            <person name="Kuo A."/>
            <person name="Liang C."/>
            <person name="Lipzen A."/>
            <person name="Lutzoni F."/>
            <person name="Magnuson J."/>
            <person name="Mondo S."/>
            <person name="Nolan M."/>
            <person name="Ohm R."/>
            <person name="Pangilinan J."/>
            <person name="Park H.-J."/>
            <person name="Ramirez L."/>
            <person name="Alfaro M."/>
            <person name="Sun H."/>
            <person name="Tritt A."/>
            <person name="Yoshinaga Y."/>
            <person name="Zwiers L.-H."/>
            <person name="Turgeon B."/>
            <person name="Goodwin S."/>
            <person name="Spatafora J."/>
            <person name="Crous P."/>
            <person name="Grigoriev I."/>
        </authorList>
    </citation>
    <scope>NUCLEOTIDE SEQUENCE</scope>
    <source>
        <strain evidence="1">CBS 473.64</strain>
    </source>
</reference>
<dbReference type="EMBL" id="MU006809">
    <property type="protein sequence ID" value="KAF2635229.1"/>
    <property type="molecule type" value="Genomic_DNA"/>
</dbReference>
<accession>A0A6A6RI80</accession>
<gene>
    <name evidence="1" type="ORF">P280DRAFT_484799</name>
</gene>
<evidence type="ECO:0000313" key="2">
    <source>
        <dbReference type="Proteomes" id="UP000799753"/>
    </source>
</evidence>
<evidence type="ECO:0000313" key="1">
    <source>
        <dbReference type="EMBL" id="KAF2635229.1"/>
    </source>
</evidence>
<sequence length="163" mass="18451">MVIHHNRFNATTYHVYVSSAARDYTFFVEAEDAAGRPVAPYRKVRTIKWVTTRKNPHLMEAGRKYQHMARMKGKAVPGKRVSYALAMLLATARGAIAYAQTEYAQETEFCICSTKKDGVFEATLYLGHGKTISVKRATGNNHLEAVQAIMQRYVHEKLGIWRG</sequence>
<keyword evidence="2" id="KW-1185">Reference proteome</keyword>
<dbReference type="AlphaFoldDB" id="A0A6A6RI80"/>
<organism evidence="1 2">
    <name type="scientific">Massarina eburnea CBS 473.64</name>
    <dbReference type="NCBI Taxonomy" id="1395130"/>
    <lineage>
        <taxon>Eukaryota</taxon>
        <taxon>Fungi</taxon>
        <taxon>Dikarya</taxon>
        <taxon>Ascomycota</taxon>
        <taxon>Pezizomycotina</taxon>
        <taxon>Dothideomycetes</taxon>
        <taxon>Pleosporomycetidae</taxon>
        <taxon>Pleosporales</taxon>
        <taxon>Massarineae</taxon>
        <taxon>Massarinaceae</taxon>
        <taxon>Massarina</taxon>
    </lineage>
</organism>
<dbReference type="Proteomes" id="UP000799753">
    <property type="component" value="Unassembled WGS sequence"/>
</dbReference>
<proteinExistence type="predicted"/>
<name>A0A6A6RI80_9PLEO</name>
<protein>
    <submittedName>
        <fullName evidence="1">Uncharacterized protein</fullName>
    </submittedName>
</protein>